<organism evidence="2 3">
    <name type="scientific">Schizopora paradoxa</name>
    <dbReference type="NCBI Taxonomy" id="27342"/>
    <lineage>
        <taxon>Eukaryota</taxon>
        <taxon>Fungi</taxon>
        <taxon>Dikarya</taxon>
        <taxon>Basidiomycota</taxon>
        <taxon>Agaricomycotina</taxon>
        <taxon>Agaricomycetes</taxon>
        <taxon>Hymenochaetales</taxon>
        <taxon>Schizoporaceae</taxon>
        <taxon>Schizopora</taxon>
    </lineage>
</organism>
<name>A0A0H2R3V3_9AGAM</name>
<feature type="region of interest" description="Disordered" evidence="1">
    <location>
        <begin position="148"/>
        <end position="212"/>
    </location>
</feature>
<evidence type="ECO:0000256" key="1">
    <source>
        <dbReference type="SAM" id="MobiDB-lite"/>
    </source>
</evidence>
<feature type="compositionally biased region" description="Polar residues" evidence="1">
    <location>
        <begin position="159"/>
        <end position="170"/>
    </location>
</feature>
<proteinExistence type="predicted"/>
<keyword evidence="3" id="KW-1185">Reference proteome</keyword>
<protein>
    <submittedName>
        <fullName evidence="2">Uncharacterized protein</fullName>
    </submittedName>
</protein>
<feature type="compositionally biased region" description="Basic and acidic residues" evidence="1">
    <location>
        <begin position="262"/>
        <end position="271"/>
    </location>
</feature>
<reference evidence="2 3" key="1">
    <citation type="submission" date="2015-04" db="EMBL/GenBank/DDBJ databases">
        <title>Complete genome sequence of Schizopora paradoxa KUC8140, a cosmopolitan wood degrader in East Asia.</title>
        <authorList>
            <consortium name="DOE Joint Genome Institute"/>
            <person name="Min B."/>
            <person name="Park H."/>
            <person name="Jang Y."/>
            <person name="Kim J.-J."/>
            <person name="Kim K.H."/>
            <person name="Pangilinan J."/>
            <person name="Lipzen A."/>
            <person name="Riley R."/>
            <person name="Grigoriev I.V."/>
            <person name="Spatafora J.W."/>
            <person name="Choi I.-G."/>
        </authorList>
    </citation>
    <scope>NUCLEOTIDE SEQUENCE [LARGE SCALE GENOMIC DNA]</scope>
    <source>
        <strain evidence="2 3">KUC8140</strain>
    </source>
</reference>
<evidence type="ECO:0000313" key="2">
    <source>
        <dbReference type="EMBL" id="KLO06494.1"/>
    </source>
</evidence>
<feature type="region of interest" description="Disordered" evidence="1">
    <location>
        <begin position="52"/>
        <end position="109"/>
    </location>
</feature>
<feature type="region of interest" description="Disordered" evidence="1">
    <location>
        <begin position="233"/>
        <end position="271"/>
    </location>
</feature>
<dbReference type="Proteomes" id="UP000053477">
    <property type="component" value="Unassembled WGS sequence"/>
</dbReference>
<sequence>MGPWTASAKGMLRRLPSRCRTEHRCAAFPAPLPPLQRETKASCVRRASPRLRYGSTQTGTGRTKVDGMRAGLPRTVGTAGTGGPRTVKRPLGEQMRSGRSRQHDARERGNGVALVRGTRNTVATLSDEAVRPIVRGAVSCSDSLVSRPAVPHNMDGPRCSTQRPPASPRQTHGPRRPVRPTFRTASCGGTGGRSPPALRRDRPGSHPLAPRRTYASDAGARTFQRVTVLADGASPQHKGRAEGVRPRAIHEDCSRGLQRKSPARDVEGRDRERLGGRRLEERFAPLVCPVSVAGSNEAMYDRKSRIARFVFDHPFYMRPLVVPPRQTTPSLVHTERVEEHCAILTDYRPCDFAISPLWRWPLPGAG</sequence>
<dbReference type="EMBL" id="KQ086202">
    <property type="protein sequence ID" value="KLO06494.1"/>
    <property type="molecule type" value="Genomic_DNA"/>
</dbReference>
<gene>
    <name evidence="2" type="ORF">SCHPADRAFT_946049</name>
</gene>
<dbReference type="InParanoid" id="A0A0H2R3V3"/>
<dbReference type="AlphaFoldDB" id="A0A0H2R3V3"/>
<evidence type="ECO:0000313" key="3">
    <source>
        <dbReference type="Proteomes" id="UP000053477"/>
    </source>
</evidence>
<feature type="compositionally biased region" description="Basic and acidic residues" evidence="1">
    <location>
        <begin position="239"/>
        <end position="254"/>
    </location>
</feature>
<accession>A0A0H2R3V3</accession>